<evidence type="ECO:0000256" key="6">
    <source>
        <dbReference type="ARBA" id="ARBA00022685"/>
    </source>
</evidence>
<dbReference type="Gene3D" id="3.40.390.10">
    <property type="entry name" value="Collagenase (Catalytic Domain)"/>
    <property type="match status" value="1"/>
</dbReference>
<dbReference type="AlphaFoldDB" id="A0A9P7N4W8"/>
<dbReference type="PANTHER" id="PTHR37016:SF7">
    <property type="entry name" value="NEUTRAL PROTEASE 2"/>
    <property type="match status" value="1"/>
</dbReference>
<dbReference type="GO" id="GO:0005576">
    <property type="term" value="C:extracellular region"/>
    <property type="evidence" value="ECO:0007669"/>
    <property type="project" value="UniProtKB-SubCell"/>
</dbReference>
<dbReference type="Pfam" id="PF02102">
    <property type="entry name" value="Peptidase_M35"/>
    <property type="match status" value="1"/>
</dbReference>
<dbReference type="EMBL" id="SRPW01002280">
    <property type="protein sequence ID" value="KAG5994036.1"/>
    <property type="molecule type" value="Genomic_DNA"/>
</dbReference>
<comment type="catalytic activity">
    <reaction evidence="1 15">
        <text>Preferential cleavage of bonds with hydrophobic residues in P1'. Also 3-Asn-|-Gln-4 and 8-Gly-|-Ser-9 bonds in insulin B chain.</text>
        <dbReference type="EC" id="3.4.24.39"/>
    </reaction>
</comment>
<feature type="compositionally biased region" description="Polar residues" evidence="16">
    <location>
        <begin position="334"/>
        <end position="346"/>
    </location>
</feature>
<evidence type="ECO:0000256" key="13">
    <source>
        <dbReference type="PIRSR" id="PIRSR601384-1"/>
    </source>
</evidence>
<sequence length="477" mass="48400">MNTKSLLLGVLLCNAAAASFIPIPRSLQEQQQQANPDNNDDDDRIPTCLDGNVLLSNSSVAGKRAVDSTCGAHQDLIDQAYADCASRARAGEQAARSGSSPLMRAIFKDDSEHARTRVADHLAQIARECDKNGRGATKVSCGPCDRGVAGLTFITKGAPHGTNPVTLCNVAIKPLEQEGCGRQDLGDVLLHELSHSWGETGDKGYGIQNILRLSSSDSLQNADSYSHFSKAVKLNCDVDDLAPGAPGAGTKGGAKGAAGGGEEGGAGRGGSSQPPGTNNPHPGNGENQSSAGRGTSSSTQPGIVTITVTVSATTTQPAPAPSTTTSSKPGNAASGPTRQPVQSGPASSAGRGPCPTGGHSRSPTSPAPSPGPLPGQNGDKSTQPRPTDGPLFGPEGLTTGGADGTPAGTDDDNDIDDNDDDADDDDYDSSLPGQNERSGPRTGPADPPSPEQDNPIPGQGPHGPEPCPHKSPSHRQA</sequence>
<feature type="compositionally biased region" description="Polar residues" evidence="16">
    <location>
        <begin position="288"/>
        <end position="302"/>
    </location>
</feature>
<evidence type="ECO:0000313" key="17">
    <source>
        <dbReference type="EMBL" id="KAG5994036.1"/>
    </source>
</evidence>
<keyword evidence="12" id="KW-0865">Zymogen</keyword>
<evidence type="ECO:0000256" key="10">
    <source>
        <dbReference type="ARBA" id="ARBA00022833"/>
    </source>
</evidence>
<comment type="similarity">
    <text evidence="3 15">Belongs to the peptidase M35 family.</text>
</comment>
<dbReference type="InterPro" id="IPR001384">
    <property type="entry name" value="Peptidase_M35"/>
</dbReference>
<dbReference type="GO" id="GO:0004222">
    <property type="term" value="F:metalloendopeptidase activity"/>
    <property type="evidence" value="ECO:0007669"/>
    <property type="project" value="InterPro"/>
</dbReference>
<keyword evidence="9 15" id="KW-0378">Hydrolase</keyword>
<comment type="caution">
    <text evidence="17">The sequence shown here is derived from an EMBL/GenBank/DDBJ whole genome shotgun (WGS) entry which is preliminary data.</text>
</comment>
<organism evidence="17 18">
    <name type="scientific">Claviceps pusilla</name>
    <dbReference type="NCBI Taxonomy" id="123648"/>
    <lineage>
        <taxon>Eukaryota</taxon>
        <taxon>Fungi</taxon>
        <taxon>Dikarya</taxon>
        <taxon>Ascomycota</taxon>
        <taxon>Pezizomycotina</taxon>
        <taxon>Sordariomycetes</taxon>
        <taxon>Hypocreomycetidae</taxon>
        <taxon>Hypocreales</taxon>
        <taxon>Clavicipitaceae</taxon>
        <taxon>Claviceps</taxon>
    </lineage>
</organism>
<reference evidence="17" key="1">
    <citation type="journal article" date="2020" name="bioRxiv">
        <title>Whole genome comparisons of ergot fungi reveals the divergence and evolution of species within the genus Claviceps are the result of varying mechanisms driving genome evolution and host range expansion.</title>
        <authorList>
            <person name="Wyka S.A."/>
            <person name="Mondo S.J."/>
            <person name="Liu M."/>
            <person name="Dettman J."/>
            <person name="Nalam V."/>
            <person name="Broders K.D."/>
        </authorList>
    </citation>
    <scope>NUCLEOTIDE SEQUENCE</scope>
    <source>
        <strain evidence="17">CCC 602</strain>
    </source>
</reference>
<keyword evidence="18" id="KW-1185">Reference proteome</keyword>
<dbReference type="InterPro" id="IPR050414">
    <property type="entry name" value="Fungal_M35_metalloproteases"/>
</dbReference>
<feature type="binding site" evidence="14">
    <location>
        <position position="195"/>
    </location>
    <ligand>
        <name>Zn(2+)</name>
        <dbReference type="ChEBI" id="CHEBI:29105"/>
        <note>catalytic</note>
    </ligand>
</feature>
<comment type="subcellular location">
    <subcellularLocation>
        <location evidence="2 15">Secreted</location>
    </subcellularLocation>
</comment>
<comment type="cofactor">
    <cofactor evidence="14 15">
        <name>Zn(2+)</name>
        <dbReference type="ChEBI" id="CHEBI:29105"/>
    </cofactor>
    <text evidence="14 15">Binds 1 zinc ion per subunit.</text>
</comment>
<comment type="function">
    <text evidence="15">Secreted metalloproteinase that allows assimilation of proteinaceous substrates. Shows high activities on basic nuclear substrates such as histone and protamine.</text>
</comment>
<feature type="signal peptide" evidence="15">
    <location>
        <begin position="1"/>
        <end position="18"/>
    </location>
</feature>
<gene>
    <name evidence="17" type="ORF">E4U43_003333</name>
</gene>
<dbReference type="SUPFAM" id="SSF55486">
    <property type="entry name" value="Metalloproteases ('zincins'), catalytic domain"/>
    <property type="match status" value="1"/>
</dbReference>
<dbReference type="PRINTS" id="PR00768">
    <property type="entry name" value="DEUTEROLYSIN"/>
</dbReference>
<keyword evidence="4 15" id="KW-0964">Secreted</keyword>
<dbReference type="CDD" id="cd11008">
    <property type="entry name" value="M35_deuterolysin_like"/>
    <property type="match status" value="1"/>
</dbReference>
<evidence type="ECO:0000256" key="11">
    <source>
        <dbReference type="ARBA" id="ARBA00023049"/>
    </source>
</evidence>
<evidence type="ECO:0000256" key="15">
    <source>
        <dbReference type="RuleBase" id="RU361126"/>
    </source>
</evidence>
<evidence type="ECO:0000256" key="14">
    <source>
        <dbReference type="PIRSR" id="PIRSR601384-2"/>
    </source>
</evidence>
<keyword evidence="6 15" id="KW-0165">Cleavage on pair of basic residues</keyword>
<proteinExistence type="inferred from homology"/>
<evidence type="ECO:0000256" key="7">
    <source>
        <dbReference type="ARBA" id="ARBA00022723"/>
    </source>
</evidence>
<dbReference type="InterPro" id="IPR024079">
    <property type="entry name" value="MetalloPept_cat_dom_sf"/>
</dbReference>
<dbReference type="GO" id="GO:0046872">
    <property type="term" value="F:metal ion binding"/>
    <property type="evidence" value="ECO:0007669"/>
    <property type="project" value="UniProtKB-KW"/>
</dbReference>
<dbReference type="PANTHER" id="PTHR37016">
    <property type="match status" value="1"/>
</dbReference>
<evidence type="ECO:0000256" key="8">
    <source>
        <dbReference type="ARBA" id="ARBA00022729"/>
    </source>
</evidence>
<evidence type="ECO:0000256" key="4">
    <source>
        <dbReference type="ARBA" id="ARBA00022525"/>
    </source>
</evidence>
<feature type="chain" id="PRO_5041016136" description="Neutral protease 2" evidence="15">
    <location>
        <begin position="19"/>
        <end position="477"/>
    </location>
</feature>
<protein>
    <recommendedName>
        <fullName evidence="15">Neutral protease 2</fullName>
        <ecNumber evidence="15">3.4.24.39</ecNumber>
    </recommendedName>
    <alternativeName>
        <fullName evidence="15">Deuterolysin</fullName>
    </alternativeName>
</protein>
<feature type="compositionally biased region" description="Low complexity" evidence="16">
    <location>
        <begin position="274"/>
        <end position="287"/>
    </location>
</feature>
<feature type="region of interest" description="Disordered" evidence="16">
    <location>
        <begin position="246"/>
        <end position="477"/>
    </location>
</feature>
<feature type="compositionally biased region" description="Low complexity" evidence="16">
    <location>
        <begin position="304"/>
        <end position="326"/>
    </location>
</feature>
<keyword evidence="11 15" id="KW-0482">Metalloprotease</keyword>
<feature type="active site" evidence="13">
    <location>
        <position position="192"/>
    </location>
</feature>
<accession>A0A9P7N4W8</accession>
<keyword evidence="5 15" id="KW-0645">Protease</keyword>
<evidence type="ECO:0000313" key="18">
    <source>
        <dbReference type="Proteomes" id="UP000748025"/>
    </source>
</evidence>
<feature type="binding site" evidence="14">
    <location>
        <position position="202"/>
    </location>
    <ligand>
        <name>Zn(2+)</name>
        <dbReference type="ChEBI" id="CHEBI:29105"/>
        <note>catalytic</note>
    </ligand>
</feature>
<evidence type="ECO:0000256" key="3">
    <source>
        <dbReference type="ARBA" id="ARBA00010279"/>
    </source>
</evidence>
<evidence type="ECO:0000256" key="9">
    <source>
        <dbReference type="ARBA" id="ARBA00022801"/>
    </source>
</evidence>
<dbReference type="GO" id="GO:0006508">
    <property type="term" value="P:proteolysis"/>
    <property type="evidence" value="ECO:0007669"/>
    <property type="project" value="UniProtKB-KW"/>
</dbReference>
<evidence type="ECO:0000256" key="1">
    <source>
        <dbReference type="ARBA" id="ARBA00001187"/>
    </source>
</evidence>
<dbReference type="Proteomes" id="UP000748025">
    <property type="component" value="Unassembled WGS sequence"/>
</dbReference>
<keyword evidence="7 14" id="KW-0479">Metal-binding</keyword>
<evidence type="ECO:0000256" key="2">
    <source>
        <dbReference type="ARBA" id="ARBA00004613"/>
    </source>
</evidence>
<evidence type="ECO:0000256" key="12">
    <source>
        <dbReference type="ARBA" id="ARBA00023145"/>
    </source>
</evidence>
<feature type="compositionally biased region" description="Gly residues" evidence="16">
    <location>
        <begin position="246"/>
        <end position="270"/>
    </location>
</feature>
<name>A0A9P7N4W8_9HYPO</name>
<evidence type="ECO:0000256" key="16">
    <source>
        <dbReference type="SAM" id="MobiDB-lite"/>
    </source>
</evidence>
<dbReference type="EC" id="3.4.24.39" evidence="15"/>
<evidence type="ECO:0000256" key="5">
    <source>
        <dbReference type="ARBA" id="ARBA00022670"/>
    </source>
</evidence>
<feature type="compositionally biased region" description="Acidic residues" evidence="16">
    <location>
        <begin position="409"/>
        <end position="428"/>
    </location>
</feature>
<keyword evidence="8 15" id="KW-0732">Signal</keyword>
<feature type="binding site" evidence="14">
    <location>
        <position position="191"/>
    </location>
    <ligand>
        <name>Zn(2+)</name>
        <dbReference type="ChEBI" id="CHEBI:29105"/>
        <note>catalytic</note>
    </ligand>
</feature>
<keyword evidence="10 14" id="KW-0862">Zinc</keyword>
<dbReference type="OrthoDB" id="412874at2759"/>